<accession>A0A0U5C5H0</accession>
<evidence type="ECO:0000313" key="2">
    <source>
        <dbReference type="EMBL" id="CEL03372.1"/>
    </source>
</evidence>
<proteinExistence type="predicted"/>
<sequence>MATARSPAKLKQHLLSSWRTLGRPYHWATRRFRLLLRAVGLGILAIVRGDEPPKVLVYKSRRAVVFRSAVHVLPACVSLILIALNLHGYFIGRELQGYSGTDDGKLGALQVAAKIQELLILASVAAVILHVLRLNLTCKEGVTLGRLGVDISFTQISFFWSFEFWGAILSHNTRHWRQNYLLVGLLVFSGLLAALAGPSTAVLMI</sequence>
<gene>
    <name evidence="2" type="ORF">ASPCAL04527</name>
</gene>
<protein>
    <submittedName>
        <fullName evidence="2">Uncharacterized protein</fullName>
    </submittedName>
</protein>
<organism evidence="2 3">
    <name type="scientific">Aspergillus calidoustus</name>
    <dbReference type="NCBI Taxonomy" id="454130"/>
    <lineage>
        <taxon>Eukaryota</taxon>
        <taxon>Fungi</taxon>
        <taxon>Dikarya</taxon>
        <taxon>Ascomycota</taxon>
        <taxon>Pezizomycotina</taxon>
        <taxon>Eurotiomycetes</taxon>
        <taxon>Eurotiomycetidae</taxon>
        <taxon>Eurotiales</taxon>
        <taxon>Aspergillaceae</taxon>
        <taxon>Aspergillus</taxon>
        <taxon>Aspergillus subgen. Nidulantes</taxon>
    </lineage>
</organism>
<feature type="transmembrane region" description="Helical" evidence="1">
    <location>
        <begin position="180"/>
        <end position="204"/>
    </location>
</feature>
<dbReference type="STRING" id="454130.A0A0U5C5H0"/>
<keyword evidence="1" id="KW-0472">Membrane</keyword>
<feature type="transmembrane region" description="Helical" evidence="1">
    <location>
        <begin position="65"/>
        <end position="86"/>
    </location>
</feature>
<evidence type="ECO:0000313" key="3">
    <source>
        <dbReference type="Proteomes" id="UP000054771"/>
    </source>
</evidence>
<evidence type="ECO:0000256" key="1">
    <source>
        <dbReference type="SAM" id="Phobius"/>
    </source>
</evidence>
<dbReference type="AlphaFoldDB" id="A0A0U5C5H0"/>
<dbReference type="OrthoDB" id="5342924at2759"/>
<name>A0A0U5C5H0_ASPCI</name>
<dbReference type="Proteomes" id="UP000054771">
    <property type="component" value="Unassembled WGS sequence"/>
</dbReference>
<keyword evidence="1" id="KW-0812">Transmembrane</keyword>
<keyword evidence="1" id="KW-1133">Transmembrane helix</keyword>
<reference evidence="3" key="1">
    <citation type="journal article" date="2016" name="Genome Announc.">
        <title>Draft genome sequences of fungus Aspergillus calidoustus.</title>
        <authorList>
            <person name="Horn F."/>
            <person name="Linde J."/>
            <person name="Mattern D.J."/>
            <person name="Walther G."/>
            <person name="Guthke R."/>
            <person name="Scherlach K."/>
            <person name="Martin K."/>
            <person name="Brakhage A.A."/>
            <person name="Petzke L."/>
            <person name="Valiante V."/>
        </authorList>
    </citation>
    <scope>NUCLEOTIDE SEQUENCE [LARGE SCALE GENOMIC DNA]</scope>
    <source>
        <strain evidence="3">SF006504</strain>
    </source>
</reference>
<keyword evidence="3" id="KW-1185">Reference proteome</keyword>
<dbReference type="EMBL" id="CDMC01000003">
    <property type="protein sequence ID" value="CEL03372.1"/>
    <property type="molecule type" value="Genomic_DNA"/>
</dbReference>